<gene>
    <name evidence="2" type="ORF">Q8791_22505</name>
</gene>
<protein>
    <submittedName>
        <fullName evidence="2">Siderophore-interacting protein</fullName>
    </submittedName>
</protein>
<dbReference type="InterPro" id="IPR039374">
    <property type="entry name" value="SIP_fam"/>
</dbReference>
<evidence type="ECO:0000313" key="3">
    <source>
        <dbReference type="Proteomes" id="UP001356095"/>
    </source>
</evidence>
<dbReference type="SUPFAM" id="SSF63380">
    <property type="entry name" value="Riboflavin synthase domain-like"/>
    <property type="match status" value="1"/>
</dbReference>
<dbReference type="InterPro" id="IPR017938">
    <property type="entry name" value="Riboflavin_synthase-like_b-brl"/>
</dbReference>
<dbReference type="EMBL" id="JAUZMY010000025">
    <property type="protein sequence ID" value="MEE2039992.1"/>
    <property type="molecule type" value="Genomic_DNA"/>
</dbReference>
<dbReference type="Gene3D" id="3.40.50.80">
    <property type="entry name" value="Nucleotide-binding domain of ferredoxin-NADP reductase (FNR) module"/>
    <property type="match status" value="1"/>
</dbReference>
<accession>A0ABU7KCR6</accession>
<dbReference type="CDD" id="cd06193">
    <property type="entry name" value="siderophore_interacting"/>
    <property type="match status" value="1"/>
</dbReference>
<dbReference type="InterPro" id="IPR007037">
    <property type="entry name" value="SIP_rossman_dom"/>
</dbReference>
<comment type="caution">
    <text evidence="2">The sequence shown here is derived from an EMBL/GenBank/DDBJ whole genome shotgun (WGS) entry which is preliminary data.</text>
</comment>
<feature type="domain" description="FAD-binding FR-type" evidence="1">
    <location>
        <begin position="1"/>
        <end position="131"/>
    </location>
</feature>
<name>A0ABU7KCR6_9ACTN</name>
<dbReference type="Proteomes" id="UP001356095">
    <property type="component" value="Unassembled WGS sequence"/>
</dbReference>
<evidence type="ECO:0000259" key="1">
    <source>
        <dbReference type="PROSITE" id="PS51384"/>
    </source>
</evidence>
<evidence type="ECO:0000313" key="2">
    <source>
        <dbReference type="EMBL" id="MEE2039992.1"/>
    </source>
</evidence>
<dbReference type="Gene3D" id="2.40.30.10">
    <property type="entry name" value="Translation factors"/>
    <property type="match status" value="1"/>
</dbReference>
<dbReference type="InterPro" id="IPR013113">
    <property type="entry name" value="SIP_FAD-bd"/>
</dbReference>
<reference evidence="2 3" key="1">
    <citation type="submission" date="2023-08" db="EMBL/GenBank/DDBJ databases">
        <authorList>
            <person name="Girao M."/>
            <person name="Carvalho M.F."/>
        </authorList>
    </citation>
    <scope>NUCLEOTIDE SEQUENCE [LARGE SCALE GENOMIC DNA]</scope>
    <source>
        <strain evidence="2 3">CT-R113</strain>
    </source>
</reference>
<dbReference type="InterPro" id="IPR017927">
    <property type="entry name" value="FAD-bd_FR_type"/>
</dbReference>
<sequence>MVRARVVRTEQTTDNFVTVTVGGEELAGFEFMGLDQCTRILFARPGQDRLHLPQASADDGWVAEFRAMPEDRRPHVRNYTARRFDAEALEMDIEFVAHGDEGPASAWALGARPGDELGLLAEGIYYLPPEDADWHLLVGDESALPALLSILEQAPADLRGLAFLEVPSSADIREVSAPAGVEVRWLARDGARTTPGKLALETVSGAELPGGRPYCFVAGENGLPTGLRRVLVRDRGVAKEDVTFIGYWRAGAEAYA</sequence>
<dbReference type="PROSITE" id="PS51384">
    <property type="entry name" value="FAD_FR"/>
    <property type="match status" value="1"/>
</dbReference>
<dbReference type="Pfam" id="PF04954">
    <property type="entry name" value="SIP"/>
    <property type="match status" value="1"/>
</dbReference>
<dbReference type="PANTHER" id="PTHR30157">
    <property type="entry name" value="FERRIC REDUCTASE, NADPH-DEPENDENT"/>
    <property type="match status" value="1"/>
</dbReference>
<organism evidence="2 3">
    <name type="scientific">Nocardiopsis codii</name>
    <dbReference type="NCBI Taxonomy" id="3065942"/>
    <lineage>
        <taxon>Bacteria</taxon>
        <taxon>Bacillati</taxon>
        <taxon>Actinomycetota</taxon>
        <taxon>Actinomycetes</taxon>
        <taxon>Streptosporangiales</taxon>
        <taxon>Nocardiopsidaceae</taxon>
        <taxon>Nocardiopsis</taxon>
    </lineage>
</organism>
<dbReference type="PANTHER" id="PTHR30157:SF0">
    <property type="entry name" value="NADPH-DEPENDENT FERRIC-CHELATE REDUCTASE"/>
    <property type="match status" value="1"/>
</dbReference>
<dbReference type="InterPro" id="IPR039261">
    <property type="entry name" value="FNR_nucleotide-bd"/>
</dbReference>
<dbReference type="Pfam" id="PF08021">
    <property type="entry name" value="FAD_binding_9"/>
    <property type="match status" value="1"/>
</dbReference>
<proteinExistence type="predicted"/>
<dbReference type="RefSeq" id="WP_330093759.1">
    <property type="nucleotide sequence ID" value="NZ_JAUZMY010000025.1"/>
</dbReference>
<keyword evidence="3" id="KW-1185">Reference proteome</keyword>